<accession>E5AKC2</accession>
<gene>
    <name evidence="2" type="ordered locus">RBRH_00020</name>
</gene>
<dbReference type="KEGG" id="brh:RBRH_00020"/>
<dbReference type="Proteomes" id="UP000007437">
    <property type="component" value="Chromosome"/>
</dbReference>
<organism evidence="2 3">
    <name type="scientific">Mycetohabitans rhizoxinica (strain DSM 19002 / CIP 109453 / HKI 454)</name>
    <name type="common">Paraburkholderia rhizoxinica</name>
    <dbReference type="NCBI Taxonomy" id="882378"/>
    <lineage>
        <taxon>Bacteria</taxon>
        <taxon>Pseudomonadati</taxon>
        <taxon>Pseudomonadota</taxon>
        <taxon>Betaproteobacteria</taxon>
        <taxon>Burkholderiales</taxon>
        <taxon>Burkholderiaceae</taxon>
        <taxon>Mycetohabitans</taxon>
    </lineage>
</organism>
<reference evidence="2 3" key="1">
    <citation type="journal article" date="2011" name="J. Bacteriol.">
        <title>Complete genome sequence of Burkholderia rhizoxinica, an endosymbiont of Rhizopus microsporus.</title>
        <authorList>
            <person name="Lackner G."/>
            <person name="Moebius N."/>
            <person name="Partida-Martinez L."/>
            <person name="Hertweck C."/>
        </authorList>
    </citation>
    <scope>NUCLEOTIDE SEQUENCE [LARGE SCALE GENOMIC DNA]</scope>
    <source>
        <strain evidence="3">DSM 19002 / CIP 109453 / HKI 454</strain>
    </source>
</reference>
<proteinExistence type="predicted"/>
<evidence type="ECO:0000256" key="1">
    <source>
        <dbReference type="SAM" id="Phobius"/>
    </source>
</evidence>
<dbReference type="EMBL" id="FR687359">
    <property type="protein sequence ID" value="CBW73594.1"/>
    <property type="molecule type" value="Genomic_DNA"/>
</dbReference>
<feature type="transmembrane region" description="Helical" evidence="1">
    <location>
        <begin position="80"/>
        <end position="100"/>
    </location>
</feature>
<feature type="transmembrane region" description="Helical" evidence="1">
    <location>
        <begin position="50"/>
        <end position="68"/>
    </location>
</feature>
<evidence type="ECO:0000313" key="3">
    <source>
        <dbReference type="Proteomes" id="UP000007437"/>
    </source>
</evidence>
<sequence length="166" mass="18121">MPWMPKTGHSGIGGGGMSFESGTRASAALERPLTREELNRRAVAFEVTKWLQIGAAAVTVLLCMMIIYRALQDIDAGRGGHWKIAAALLTGHLAVLWAILRAMRSNRYQPLGEDDEPAATLLLEGMRHDAQVMAYCQAIQDEPRALTGHDIDVLRHYRQSMGAGPG</sequence>
<protein>
    <submittedName>
        <fullName evidence="2">Uncharacterized protein</fullName>
    </submittedName>
</protein>
<name>E5AKC2_MYCRK</name>
<dbReference type="STRING" id="882378.RBRH_00020"/>
<keyword evidence="1" id="KW-0812">Transmembrane</keyword>
<dbReference type="HOGENOM" id="CLU_1599634_0_0_4"/>
<dbReference type="AlphaFoldDB" id="E5AKC2"/>
<evidence type="ECO:0000313" key="2">
    <source>
        <dbReference type="EMBL" id="CBW73594.1"/>
    </source>
</evidence>
<keyword evidence="1" id="KW-0472">Membrane</keyword>
<keyword evidence="1" id="KW-1133">Transmembrane helix</keyword>